<dbReference type="Pfam" id="PF00848">
    <property type="entry name" value="Ring_hydroxyl_A"/>
    <property type="match status" value="1"/>
</dbReference>
<dbReference type="GO" id="GO:0051537">
    <property type="term" value="F:2 iron, 2 sulfur cluster binding"/>
    <property type="evidence" value="ECO:0007669"/>
    <property type="project" value="UniProtKB-KW"/>
</dbReference>
<keyword evidence="3" id="KW-0479">Metal-binding</keyword>
<dbReference type="OrthoDB" id="9800776at2"/>
<dbReference type="Proteomes" id="UP000326671">
    <property type="component" value="Unassembled WGS sequence"/>
</dbReference>
<comment type="caution">
    <text evidence="10">The sequence shown here is derived from an EMBL/GenBank/DDBJ whole genome shotgun (WGS) entry which is preliminary data.</text>
</comment>
<dbReference type="GO" id="GO:0051213">
    <property type="term" value="F:dioxygenase activity"/>
    <property type="evidence" value="ECO:0007669"/>
    <property type="project" value="UniProtKB-KW"/>
</dbReference>
<dbReference type="SUPFAM" id="SSF55961">
    <property type="entry name" value="Bet v1-like"/>
    <property type="match status" value="1"/>
</dbReference>
<evidence type="ECO:0000313" key="10">
    <source>
        <dbReference type="EMBL" id="KAA9030673.1"/>
    </source>
</evidence>
<accession>A0A5J5I4Z5</accession>
<sequence length="436" mass="49532">MSKYVRENQEKLSFKVNRQAFINPEILETEREAIFSKCWLYIGHESELANKGDFHRRKVGGRNLIFTRSQDGVIRAFYNSCPHRGALVTREASGNSKVFRCFYHAWSFNNQGELVGMPDKAGFPNDHNCDGGKNLATVKRLENYRGFMFVNFDDNAVSLEEYLGNAREYLDLVADQAYAAEDPTLGMEVLTDPQQYSVRANWKLLGENSVDLYHGVPTHKTYFDIVATRGGTMEKDSLVGEGKDLGGGHAVMEYYSAWPRPVGKWIEGYGEEAKGIIDKNIERLEAQFGKERAHRIAKKNRNIWIFPNLIINDIMAITIRTFYPIEPGYIEVTGYALAPKAENENFRQVRNDSFLEFLGPSGFATPDDNEALELCQEGFSNAKEAGWNDISKGMNREVPQATDEAQMRAFWRRWNELILAEEARQEGKEVAGKANA</sequence>
<dbReference type="GO" id="GO:0005506">
    <property type="term" value="F:iron ion binding"/>
    <property type="evidence" value="ECO:0007669"/>
    <property type="project" value="InterPro"/>
</dbReference>
<keyword evidence="7" id="KW-0411">Iron-sulfur</keyword>
<dbReference type="InterPro" id="IPR015881">
    <property type="entry name" value="ARHD_Rieske_2Fe_2S"/>
</dbReference>
<name>A0A5J5I4Z5_9BACI</name>
<dbReference type="PROSITE" id="PS00570">
    <property type="entry name" value="RING_HYDROXYL_ALPHA"/>
    <property type="match status" value="1"/>
</dbReference>
<dbReference type="GO" id="GO:0004497">
    <property type="term" value="F:monooxygenase activity"/>
    <property type="evidence" value="ECO:0007669"/>
    <property type="project" value="UniProtKB-ARBA"/>
</dbReference>
<dbReference type="InterPro" id="IPR017941">
    <property type="entry name" value="Rieske_2Fe-2S"/>
</dbReference>
<dbReference type="GO" id="GO:0016705">
    <property type="term" value="F:oxidoreductase activity, acting on paired donors, with incorporation or reduction of molecular oxygen"/>
    <property type="evidence" value="ECO:0007669"/>
    <property type="project" value="UniProtKB-ARBA"/>
</dbReference>
<dbReference type="AlphaFoldDB" id="A0A5J5I4Z5"/>
<gene>
    <name evidence="10" type="ORF">F4V44_02470</name>
</gene>
<dbReference type="SUPFAM" id="SSF50022">
    <property type="entry name" value="ISP domain"/>
    <property type="match status" value="1"/>
</dbReference>
<comment type="similarity">
    <text evidence="1">Belongs to the bacterial ring-hydroxylating dioxygenase alpha subunit family.</text>
</comment>
<keyword evidence="2" id="KW-0001">2Fe-2S</keyword>
<keyword evidence="6" id="KW-0408">Iron</keyword>
<evidence type="ECO:0000256" key="8">
    <source>
        <dbReference type="ARBA" id="ARBA00023027"/>
    </source>
</evidence>
<evidence type="ECO:0000259" key="9">
    <source>
        <dbReference type="PROSITE" id="PS51296"/>
    </source>
</evidence>
<evidence type="ECO:0000256" key="2">
    <source>
        <dbReference type="ARBA" id="ARBA00022714"/>
    </source>
</evidence>
<protein>
    <submittedName>
        <fullName evidence="10">Rieske 2Fe-2S domain-containing protein</fullName>
    </submittedName>
</protein>
<dbReference type="InterPro" id="IPR001663">
    <property type="entry name" value="Rng_hydr_dOase-A"/>
</dbReference>
<evidence type="ECO:0000256" key="3">
    <source>
        <dbReference type="ARBA" id="ARBA00022723"/>
    </source>
</evidence>
<dbReference type="Pfam" id="PF00355">
    <property type="entry name" value="Rieske"/>
    <property type="match status" value="1"/>
</dbReference>
<keyword evidence="11" id="KW-1185">Reference proteome</keyword>
<organism evidence="10 11">
    <name type="scientific">Niallia endozanthoxylica</name>
    <dbReference type="NCBI Taxonomy" id="2036016"/>
    <lineage>
        <taxon>Bacteria</taxon>
        <taxon>Bacillati</taxon>
        <taxon>Bacillota</taxon>
        <taxon>Bacilli</taxon>
        <taxon>Bacillales</taxon>
        <taxon>Bacillaceae</taxon>
        <taxon>Niallia</taxon>
    </lineage>
</organism>
<proteinExistence type="inferred from homology"/>
<dbReference type="PANTHER" id="PTHR43756">
    <property type="entry name" value="CHOLINE MONOOXYGENASE, CHLOROPLASTIC"/>
    <property type="match status" value="1"/>
</dbReference>
<dbReference type="PRINTS" id="PR00090">
    <property type="entry name" value="RNGDIOXGNASE"/>
</dbReference>
<dbReference type="RefSeq" id="WP_150438401.1">
    <property type="nucleotide sequence ID" value="NZ_VYKL01000006.1"/>
</dbReference>
<reference evidence="10 11" key="1">
    <citation type="submission" date="2019-09" db="EMBL/GenBank/DDBJ databases">
        <title>Whole genome sequences of isolates from the Mars Exploration Rovers.</title>
        <authorList>
            <person name="Seuylemezian A."/>
            <person name="Vaishampayan P."/>
        </authorList>
    </citation>
    <scope>NUCLEOTIDE SEQUENCE [LARGE SCALE GENOMIC DNA]</scope>
    <source>
        <strain evidence="10 11">MER_TA_151</strain>
    </source>
</reference>
<dbReference type="PROSITE" id="PS51296">
    <property type="entry name" value="RIESKE"/>
    <property type="match status" value="1"/>
</dbReference>
<dbReference type="InterPro" id="IPR036922">
    <property type="entry name" value="Rieske_2Fe-2S_sf"/>
</dbReference>
<dbReference type="Gene3D" id="3.90.380.10">
    <property type="entry name" value="Naphthalene 1,2-dioxygenase Alpha Subunit, Chain A, domain 1"/>
    <property type="match status" value="1"/>
</dbReference>
<keyword evidence="8" id="KW-0520">NAD</keyword>
<dbReference type="EMBL" id="VYKL01000006">
    <property type="protein sequence ID" value="KAA9030673.1"/>
    <property type="molecule type" value="Genomic_DNA"/>
</dbReference>
<evidence type="ECO:0000256" key="1">
    <source>
        <dbReference type="ARBA" id="ARBA00008751"/>
    </source>
</evidence>
<keyword evidence="5" id="KW-0560">Oxidoreductase</keyword>
<dbReference type="PANTHER" id="PTHR43756:SF1">
    <property type="entry name" value="3-PHENYLPROPIONATE_CINNAMIC ACID DIOXYGENASE SUBUNIT ALPHA"/>
    <property type="match status" value="1"/>
</dbReference>
<keyword evidence="4" id="KW-0223">Dioxygenase</keyword>
<evidence type="ECO:0000256" key="5">
    <source>
        <dbReference type="ARBA" id="ARBA00023002"/>
    </source>
</evidence>
<feature type="domain" description="Rieske" evidence="9">
    <location>
        <begin position="40"/>
        <end position="124"/>
    </location>
</feature>
<evidence type="ECO:0000256" key="4">
    <source>
        <dbReference type="ARBA" id="ARBA00022964"/>
    </source>
</evidence>
<dbReference type="InterPro" id="IPR015879">
    <property type="entry name" value="Ring_hydroxy_dOase_asu_C_dom"/>
</dbReference>
<dbReference type="CDD" id="cd03469">
    <property type="entry name" value="Rieske_RO_Alpha_N"/>
    <property type="match status" value="1"/>
</dbReference>
<evidence type="ECO:0000313" key="11">
    <source>
        <dbReference type="Proteomes" id="UP000326671"/>
    </source>
</evidence>
<evidence type="ECO:0000256" key="6">
    <source>
        <dbReference type="ARBA" id="ARBA00023004"/>
    </source>
</evidence>
<dbReference type="Gene3D" id="2.102.10.10">
    <property type="entry name" value="Rieske [2Fe-2S] iron-sulphur domain"/>
    <property type="match status" value="1"/>
</dbReference>
<evidence type="ECO:0000256" key="7">
    <source>
        <dbReference type="ARBA" id="ARBA00023014"/>
    </source>
</evidence>